<protein>
    <submittedName>
        <fullName evidence="2">Uncharacterized protein</fullName>
    </submittedName>
</protein>
<organism evidence="2 3">
    <name type="scientific">Austropuccinia psidii MF-1</name>
    <dbReference type="NCBI Taxonomy" id="1389203"/>
    <lineage>
        <taxon>Eukaryota</taxon>
        <taxon>Fungi</taxon>
        <taxon>Dikarya</taxon>
        <taxon>Basidiomycota</taxon>
        <taxon>Pucciniomycotina</taxon>
        <taxon>Pucciniomycetes</taxon>
        <taxon>Pucciniales</taxon>
        <taxon>Sphaerophragmiaceae</taxon>
        <taxon>Austropuccinia</taxon>
    </lineage>
</organism>
<proteinExistence type="predicted"/>
<evidence type="ECO:0000313" key="2">
    <source>
        <dbReference type="EMBL" id="MBW0565158.1"/>
    </source>
</evidence>
<gene>
    <name evidence="2" type="ORF">O181_104873</name>
</gene>
<evidence type="ECO:0000313" key="3">
    <source>
        <dbReference type="Proteomes" id="UP000765509"/>
    </source>
</evidence>
<keyword evidence="3" id="KW-1185">Reference proteome</keyword>
<dbReference type="AlphaFoldDB" id="A0A9Q3PKF7"/>
<accession>A0A9Q3PKF7</accession>
<feature type="region of interest" description="Disordered" evidence="1">
    <location>
        <begin position="128"/>
        <end position="188"/>
    </location>
</feature>
<dbReference type="OrthoDB" id="43547at2759"/>
<feature type="compositionally biased region" description="Basic and acidic residues" evidence="1">
    <location>
        <begin position="128"/>
        <end position="140"/>
    </location>
</feature>
<name>A0A9Q3PKF7_9BASI</name>
<evidence type="ECO:0000256" key="1">
    <source>
        <dbReference type="SAM" id="MobiDB-lite"/>
    </source>
</evidence>
<dbReference type="EMBL" id="AVOT02076960">
    <property type="protein sequence ID" value="MBW0565158.1"/>
    <property type="molecule type" value="Genomic_DNA"/>
</dbReference>
<feature type="compositionally biased region" description="Polar residues" evidence="1">
    <location>
        <begin position="141"/>
        <end position="168"/>
    </location>
</feature>
<reference evidence="2" key="1">
    <citation type="submission" date="2021-03" db="EMBL/GenBank/DDBJ databases">
        <title>Draft genome sequence of rust myrtle Austropuccinia psidii MF-1, a brazilian biotype.</title>
        <authorList>
            <person name="Quecine M.C."/>
            <person name="Pachon D.M.R."/>
            <person name="Bonatelli M.L."/>
            <person name="Correr F.H."/>
            <person name="Franceschini L.M."/>
            <person name="Leite T.F."/>
            <person name="Margarido G.R.A."/>
            <person name="Almeida C.A."/>
            <person name="Ferrarezi J.A."/>
            <person name="Labate C.A."/>
        </authorList>
    </citation>
    <scope>NUCLEOTIDE SEQUENCE</scope>
    <source>
        <strain evidence="2">MF-1</strain>
    </source>
</reference>
<comment type="caution">
    <text evidence="2">The sequence shown here is derived from an EMBL/GenBank/DDBJ whole genome shotgun (WGS) entry which is preliminary data.</text>
</comment>
<sequence>MPSAISGASYNPSIISRKAHRHDYGRSQSITEGQGSVDEFQNSKLCHYESDNTFLHSNRVETATRSLHRHIKSQPEGLQQCIAEKRVPYPCRSVKELHEFLPDCEKIPAPSQHLKVTQWMESIDGKEEHDGFNRKMEEKQPSTTQASAKNSPVASSRNSNMKKQTQSQRKGKGKAPATKTYSQGYRLQKIQQDDMENVFQMARTMIEVQKKEEASLKYQK</sequence>
<dbReference type="Proteomes" id="UP000765509">
    <property type="component" value="Unassembled WGS sequence"/>
</dbReference>